<evidence type="ECO:0000313" key="2">
    <source>
        <dbReference type="Proteomes" id="UP000051442"/>
    </source>
</evidence>
<sequence length="65" mass="7777">MINLIFKDNQYLDRNNHFNDDIEQARIIKSRKIANQIAAEYNAQVTSYSWISDRENPWLADMEDE</sequence>
<keyword evidence="2" id="KW-1185">Reference proteome</keyword>
<dbReference type="RefSeq" id="WP_054734676.1">
    <property type="nucleotide sequence ID" value="NZ_AYZM01000117.1"/>
</dbReference>
<dbReference type="PATRIC" id="fig|1423804.4.peg.1201"/>
<proteinExistence type="predicted"/>
<protein>
    <submittedName>
        <fullName evidence="1">Uncharacterized protein</fullName>
    </submittedName>
</protein>
<name>A0A0R2EYG3_9LACO</name>
<comment type="caution">
    <text evidence="1">The sequence shown here is derived from an EMBL/GenBank/DDBJ whole genome shotgun (WGS) entry which is preliminary data.</text>
</comment>
<organism evidence="1 2">
    <name type="scientific">Secundilactobacillus similis DSM 23365 = JCM 2765</name>
    <dbReference type="NCBI Taxonomy" id="1423804"/>
    <lineage>
        <taxon>Bacteria</taxon>
        <taxon>Bacillati</taxon>
        <taxon>Bacillota</taxon>
        <taxon>Bacilli</taxon>
        <taxon>Lactobacillales</taxon>
        <taxon>Lactobacillaceae</taxon>
        <taxon>Secundilactobacillus</taxon>
    </lineage>
</organism>
<evidence type="ECO:0000313" key="1">
    <source>
        <dbReference type="EMBL" id="KRN21377.1"/>
    </source>
</evidence>
<dbReference type="Proteomes" id="UP000051442">
    <property type="component" value="Unassembled WGS sequence"/>
</dbReference>
<dbReference type="AlphaFoldDB" id="A0A0R2EYG3"/>
<gene>
    <name evidence="1" type="ORF">FD14_GL001119</name>
</gene>
<accession>A0A0R2EYG3</accession>
<reference evidence="1 2" key="1">
    <citation type="journal article" date="2015" name="Genome Announc.">
        <title>Expanding the biotechnology potential of lactobacilli through comparative genomics of 213 strains and associated genera.</title>
        <authorList>
            <person name="Sun Z."/>
            <person name="Harris H.M."/>
            <person name="McCann A."/>
            <person name="Guo C."/>
            <person name="Argimon S."/>
            <person name="Zhang W."/>
            <person name="Yang X."/>
            <person name="Jeffery I.B."/>
            <person name="Cooney J.C."/>
            <person name="Kagawa T.F."/>
            <person name="Liu W."/>
            <person name="Song Y."/>
            <person name="Salvetti E."/>
            <person name="Wrobel A."/>
            <person name="Rasinkangas P."/>
            <person name="Parkhill J."/>
            <person name="Rea M.C."/>
            <person name="O'Sullivan O."/>
            <person name="Ritari J."/>
            <person name="Douillard F.P."/>
            <person name="Paul Ross R."/>
            <person name="Yang R."/>
            <person name="Briner A.E."/>
            <person name="Felis G.E."/>
            <person name="de Vos W.M."/>
            <person name="Barrangou R."/>
            <person name="Klaenhammer T.R."/>
            <person name="Caufield P.W."/>
            <person name="Cui Y."/>
            <person name="Zhang H."/>
            <person name="O'Toole P.W."/>
        </authorList>
    </citation>
    <scope>NUCLEOTIDE SEQUENCE [LARGE SCALE GENOMIC DNA]</scope>
    <source>
        <strain evidence="1 2">DSM 23365</strain>
    </source>
</reference>
<dbReference type="EMBL" id="AYZM01000117">
    <property type="protein sequence ID" value="KRN21377.1"/>
    <property type="molecule type" value="Genomic_DNA"/>
</dbReference>
<dbReference type="OrthoDB" id="2300174at2"/>